<protein>
    <recommendedName>
        <fullName evidence="3">CxC1-like cysteine cluster associated with KDZ transposases domain-containing protein</fullName>
    </recommendedName>
</protein>
<dbReference type="OrthoDB" id="3364670at2759"/>
<evidence type="ECO:0008006" key="3">
    <source>
        <dbReference type="Google" id="ProtNLM"/>
    </source>
</evidence>
<accession>A0A9P6AF88</accession>
<organism evidence="1 2">
    <name type="scientific">Hydnum rufescens UP504</name>
    <dbReference type="NCBI Taxonomy" id="1448309"/>
    <lineage>
        <taxon>Eukaryota</taxon>
        <taxon>Fungi</taxon>
        <taxon>Dikarya</taxon>
        <taxon>Basidiomycota</taxon>
        <taxon>Agaricomycotina</taxon>
        <taxon>Agaricomycetes</taxon>
        <taxon>Cantharellales</taxon>
        <taxon>Hydnaceae</taxon>
        <taxon>Hydnum</taxon>
    </lineage>
</organism>
<dbReference type="Pfam" id="PF18758">
    <property type="entry name" value="KDZ"/>
    <property type="match status" value="1"/>
</dbReference>
<evidence type="ECO:0000313" key="1">
    <source>
        <dbReference type="EMBL" id="KAF9503836.1"/>
    </source>
</evidence>
<sequence length="708" mass="79755">MLGIKEHNLTYCNCQPLPLTLLGLGLFPGSPVCPTFAFDINHLLWASMFFLNGIPNVTAWTSALMAYLVQKGYDVPSLVMLKSVLSMLRSDVTHGRNHYGSLFQRLYNISSSLNSVNANLCAMLLSSDIVEDLSKDPVAMSYYSKEEDHQPSGKNEAPSPYLCSQCSLCFPSKPERDPNKLFDSIQCLDACFQQVCCRGTGSEDVPIDLVHMYFLSLEDVVRAKQHMESQHSRKMAKPPKCTDDLKAEDHLEPGLKVPDSVLNSCERSFLAANENREKASTSAFADTGLMAMICHHDHVLSMVNITSVGEKQYYTIALLEALFHELPTWWRAGILYDVGCNLHRSTVKWNLMPQISDRIEWGISIFHTFSHQWPCQCVYHPQKCDRFGLSDGEGCERCWGSLKKLISICQVSGVRSSFRLLISNLIIPYWTWLVNHLIWAVTRQEEVRDRLERCGIDLDTLRSCWKDQVIAQAKPLPVASKNLASTFVSNLISMIESQAVTQATMRQIVDDLATLPDDAKAADHQLDLSIQQADLEASLARLSARIKKGVQQLMDKDKACARALWRAQSDAFLALHLQAQVLKHHVRNCVCERRFESEQLERAYFRASLDHKAHAQTADAIKQRSPGIKKLARRYNEICARLKDLKQRSTVHSLKQIPKELNIDRLFNVDLDKSIWEDAGLDLDEGDVPPAWLADDATLGGYQGSSIV</sequence>
<gene>
    <name evidence="1" type="ORF">BS47DRAFT_1309171</name>
</gene>
<dbReference type="PANTHER" id="PTHR33096">
    <property type="entry name" value="CXC2 DOMAIN-CONTAINING PROTEIN"/>
    <property type="match status" value="1"/>
</dbReference>
<dbReference type="EMBL" id="MU129296">
    <property type="protein sequence ID" value="KAF9503836.1"/>
    <property type="molecule type" value="Genomic_DNA"/>
</dbReference>
<name>A0A9P6AF88_9AGAM</name>
<proteinExistence type="predicted"/>
<comment type="caution">
    <text evidence="1">The sequence shown here is derived from an EMBL/GenBank/DDBJ whole genome shotgun (WGS) entry which is preliminary data.</text>
</comment>
<dbReference type="Proteomes" id="UP000886523">
    <property type="component" value="Unassembled WGS sequence"/>
</dbReference>
<keyword evidence="2" id="KW-1185">Reference proteome</keyword>
<evidence type="ECO:0000313" key="2">
    <source>
        <dbReference type="Proteomes" id="UP000886523"/>
    </source>
</evidence>
<reference evidence="1" key="1">
    <citation type="journal article" date="2020" name="Nat. Commun.">
        <title>Large-scale genome sequencing of mycorrhizal fungi provides insights into the early evolution of symbiotic traits.</title>
        <authorList>
            <person name="Miyauchi S."/>
            <person name="Kiss E."/>
            <person name="Kuo A."/>
            <person name="Drula E."/>
            <person name="Kohler A."/>
            <person name="Sanchez-Garcia M."/>
            <person name="Morin E."/>
            <person name="Andreopoulos B."/>
            <person name="Barry K.W."/>
            <person name="Bonito G."/>
            <person name="Buee M."/>
            <person name="Carver A."/>
            <person name="Chen C."/>
            <person name="Cichocki N."/>
            <person name="Clum A."/>
            <person name="Culley D."/>
            <person name="Crous P.W."/>
            <person name="Fauchery L."/>
            <person name="Girlanda M."/>
            <person name="Hayes R.D."/>
            <person name="Keri Z."/>
            <person name="LaButti K."/>
            <person name="Lipzen A."/>
            <person name="Lombard V."/>
            <person name="Magnuson J."/>
            <person name="Maillard F."/>
            <person name="Murat C."/>
            <person name="Nolan M."/>
            <person name="Ohm R.A."/>
            <person name="Pangilinan J."/>
            <person name="Pereira M.F."/>
            <person name="Perotto S."/>
            <person name="Peter M."/>
            <person name="Pfister S."/>
            <person name="Riley R."/>
            <person name="Sitrit Y."/>
            <person name="Stielow J.B."/>
            <person name="Szollosi G."/>
            <person name="Zifcakova L."/>
            <person name="Stursova M."/>
            <person name="Spatafora J.W."/>
            <person name="Tedersoo L."/>
            <person name="Vaario L.M."/>
            <person name="Yamada A."/>
            <person name="Yan M."/>
            <person name="Wang P."/>
            <person name="Xu J."/>
            <person name="Bruns T."/>
            <person name="Baldrian P."/>
            <person name="Vilgalys R."/>
            <person name="Dunand C."/>
            <person name="Henrissat B."/>
            <person name="Grigoriev I.V."/>
            <person name="Hibbett D."/>
            <person name="Nagy L.G."/>
            <person name="Martin F.M."/>
        </authorList>
    </citation>
    <scope>NUCLEOTIDE SEQUENCE</scope>
    <source>
        <strain evidence="1">UP504</strain>
    </source>
</reference>
<dbReference type="PANTHER" id="PTHR33096:SF1">
    <property type="entry name" value="CXC1-LIKE CYSTEINE CLUSTER ASSOCIATED WITH KDZ TRANSPOSASES DOMAIN-CONTAINING PROTEIN"/>
    <property type="match status" value="1"/>
</dbReference>
<dbReference type="AlphaFoldDB" id="A0A9P6AF88"/>
<dbReference type="InterPro" id="IPR040521">
    <property type="entry name" value="KDZ"/>
</dbReference>